<evidence type="ECO:0000256" key="7">
    <source>
        <dbReference type="ARBA" id="ARBA00022968"/>
    </source>
</evidence>
<dbReference type="STRING" id="6184.A0A430Q5T0"/>
<feature type="domain" description="Fucosyltransferase C-terminal" evidence="13">
    <location>
        <begin position="374"/>
        <end position="461"/>
    </location>
</feature>
<dbReference type="Pfam" id="PF17039">
    <property type="entry name" value="Glyco_tran_10_N"/>
    <property type="match status" value="1"/>
</dbReference>
<gene>
    <name evidence="15" type="ORF">DC041_0011319</name>
</gene>
<accession>A0A430Q5T0</accession>
<dbReference type="InterPro" id="IPR031481">
    <property type="entry name" value="Glyco_tran_10_N"/>
</dbReference>
<evidence type="ECO:0000256" key="8">
    <source>
        <dbReference type="ARBA" id="ARBA00022989"/>
    </source>
</evidence>
<evidence type="ECO:0000256" key="11">
    <source>
        <dbReference type="ARBA" id="ARBA00023180"/>
    </source>
</evidence>
<comment type="pathway">
    <text evidence="2">Protein modification; protein glycosylation.</text>
</comment>
<dbReference type="AlphaFoldDB" id="A0A430Q5T0"/>
<dbReference type="EC" id="2.4.1.-" evidence="12"/>
<keyword evidence="8 12" id="KW-1133">Transmembrane helix</keyword>
<keyword evidence="10 12" id="KW-0472">Membrane</keyword>
<dbReference type="InterPro" id="IPR001503">
    <property type="entry name" value="Glyco_trans_10"/>
</dbReference>
<feature type="transmembrane region" description="Helical" evidence="12">
    <location>
        <begin position="20"/>
        <end position="41"/>
    </location>
</feature>
<keyword evidence="11" id="KW-0325">Glycoprotein</keyword>
<dbReference type="GO" id="GO:0000139">
    <property type="term" value="C:Golgi membrane"/>
    <property type="evidence" value="ECO:0007669"/>
    <property type="project" value="UniProtKB-SubCell"/>
</dbReference>
<evidence type="ECO:0000256" key="12">
    <source>
        <dbReference type="RuleBase" id="RU003832"/>
    </source>
</evidence>
<dbReference type="EMBL" id="QMKO01002614">
    <property type="protein sequence ID" value="RTG83006.1"/>
    <property type="molecule type" value="Genomic_DNA"/>
</dbReference>
<dbReference type="Pfam" id="PF00852">
    <property type="entry name" value="Glyco_transf_10"/>
    <property type="match status" value="1"/>
</dbReference>
<evidence type="ECO:0000259" key="13">
    <source>
        <dbReference type="Pfam" id="PF00852"/>
    </source>
</evidence>
<feature type="non-terminal residue" evidence="15">
    <location>
        <position position="461"/>
    </location>
</feature>
<evidence type="ECO:0000256" key="6">
    <source>
        <dbReference type="ARBA" id="ARBA00022692"/>
    </source>
</evidence>
<protein>
    <recommendedName>
        <fullName evidence="12">Fucosyltransferase</fullName>
        <ecNumber evidence="12">2.4.1.-</ecNumber>
    </recommendedName>
</protein>
<evidence type="ECO:0000256" key="3">
    <source>
        <dbReference type="ARBA" id="ARBA00008919"/>
    </source>
</evidence>
<evidence type="ECO:0000313" key="15">
    <source>
        <dbReference type="EMBL" id="RTG83006.1"/>
    </source>
</evidence>
<comment type="caution">
    <text evidence="15">The sequence shown here is derived from an EMBL/GenBank/DDBJ whole genome shotgun (WGS) entry which is preliminary data.</text>
</comment>
<dbReference type="GO" id="GO:0008417">
    <property type="term" value="F:fucosyltransferase activity"/>
    <property type="evidence" value="ECO:0007669"/>
    <property type="project" value="InterPro"/>
</dbReference>
<evidence type="ECO:0000256" key="4">
    <source>
        <dbReference type="ARBA" id="ARBA00022676"/>
    </source>
</evidence>
<feature type="domain" description="Fucosyltransferase N-terminal" evidence="14">
    <location>
        <begin position="265"/>
        <end position="349"/>
    </location>
</feature>
<proteinExistence type="inferred from homology"/>
<dbReference type="Proteomes" id="UP000290809">
    <property type="component" value="Unassembled WGS sequence"/>
</dbReference>
<evidence type="ECO:0000259" key="14">
    <source>
        <dbReference type="Pfam" id="PF17039"/>
    </source>
</evidence>
<comment type="subcellular location">
    <subcellularLocation>
        <location evidence="1">Golgi apparatus membrane</location>
        <topology evidence="1">Single-pass type II membrane protein</topology>
    </subcellularLocation>
    <subcellularLocation>
        <location evidence="12">Golgi apparatus</location>
        <location evidence="12">Golgi stack membrane</location>
        <topology evidence="12">Single-pass type II membrane protein</topology>
    </subcellularLocation>
</comment>
<evidence type="ECO:0000256" key="2">
    <source>
        <dbReference type="ARBA" id="ARBA00004922"/>
    </source>
</evidence>
<dbReference type="UniPathway" id="UPA00378"/>
<dbReference type="InterPro" id="IPR038577">
    <property type="entry name" value="GT10-like_C_sf"/>
</dbReference>
<reference evidence="15 16" key="1">
    <citation type="journal article" date="2019" name="PLoS Pathog.">
        <title>Genome sequence of the bovine parasite Schistosoma bovis Tanzania.</title>
        <authorList>
            <person name="Oey H."/>
            <person name="Zakrzewski M."/>
            <person name="Gobert G."/>
            <person name="Gravermann K."/>
            <person name="Stoye J."/>
            <person name="Jones M."/>
            <person name="Mcmanus D."/>
            <person name="Krause L."/>
        </authorList>
    </citation>
    <scope>NUCLEOTIDE SEQUENCE [LARGE SCALE GENOMIC DNA]</scope>
    <source>
        <strain evidence="15 16">TAN1997</strain>
    </source>
</reference>
<keyword evidence="9 12" id="KW-0333">Golgi apparatus</keyword>
<dbReference type="Gene3D" id="3.40.50.11660">
    <property type="entry name" value="Glycosyl transferase family 10, C-terminal domain"/>
    <property type="match status" value="1"/>
</dbReference>
<dbReference type="InterPro" id="IPR055270">
    <property type="entry name" value="Glyco_tran_10_C"/>
</dbReference>
<dbReference type="PANTHER" id="PTHR48438">
    <property type="entry name" value="ALPHA-(1,3)-FUCOSYLTRANSFERASE C-RELATED"/>
    <property type="match status" value="1"/>
</dbReference>
<dbReference type="PANTHER" id="PTHR48438:SF1">
    <property type="entry name" value="ALPHA-(1,3)-FUCOSYLTRANSFERASE C-RELATED"/>
    <property type="match status" value="1"/>
</dbReference>
<dbReference type="GO" id="GO:0032580">
    <property type="term" value="C:Golgi cisterna membrane"/>
    <property type="evidence" value="ECO:0007669"/>
    <property type="project" value="UniProtKB-SubCell"/>
</dbReference>
<comment type="similarity">
    <text evidence="3 12">Belongs to the glycosyltransferase 10 family.</text>
</comment>
<evidence type="ECO:0000256" key="10">
    <source>
        <dbReference type="ARBA" id="ARBA00023136"/>
    </source>
</evidence>
<evidence type="ECO:0000256" key="9">
    <source>
        <dbReference type="ARBA" id="ARBA00023034"/>
    </source>
</evidence>
<organism evidence="15 16">
    <name type="scientific">Schistosoma bovis</name>
    <name type="common">Blood fluke</name>
    <dbReference type="NCBI Taxonomy" id="6184"/>
    <lineage>
        <taxon>Eukaryota</taxon>
        <taxon>Metazoa</taxon>
        <taxon>Spiralia</taxon>
        <taxon>Lophotrochozoa</taxon>
        <taxon>Platyhelminthes</taxon>
        <taxon>Trematoda</taxon>
        <taxon>Digenea</taxon>
        <taxon>Strigeidida</taxon>
        <taxon>Schistosomatoidea</taxon>
        <taxon>Schistosomatidae</taxon>
        <taxon>Schistosoma</taxon>
    </lineage>
</organism>
<evidence type="ECO:0000256" key="5">
    <source>
        <dbReference type="ARBA" id="ARBA00022679"/>
    </source>
</evidence>
<keyword evidence="4 12" id="KW-0328">Glycosyltransferase</keyword>
<evidence type="ECO:0000256" key="1">
    <source>
        <dbReference type="ARBA" id="ARBA00004323"/>
    </source>
</evidence>
<sequence length="461" mass="53124">MRESFDIVVRNDKYTLTVKLLYSVSIILLIIWLINILPSLFQWRINQVDHDVIPKTIEFSCNNISVPNGSESDLASILHKIYSPISKTSVQKYPLRYSLEENRLEKLYDSLGVNKTVKTFLKYGHRTIFRPMNFSKCHASKCAVITDMNRWREADALILTEDKVPNGIRPPEQLWFSLIEESPVHIAMAGSAHSKYLATSSEIENHYGTNVSNESVSGQISYDVIWDADDRNDSLIPNESNDIIFYVACSHNVKTFLSYGSQKIYIPKKFSKCYASKCTLITGMERWREADALILTKDEQPNGIRPNGQLWFSLTHESPKHISLANTLENEVNFTISYRFDSTIYSPYGYYEPYLKYHGPKTRYPLPSRNFAAGKSKKVAWFVSNCAAKSPRLQYAEELSKYISIDIYGKCGTKVCSRNLINDPLLPDCFKLIRQNYKFYLSFENSLCSWYITEKLYKNAL</sequence>
<keyword evidence="5 12" id="KW-0808">Transferase</keyword>
<keyword evidence="16" id="KW-1185">Reference proteome</keyword>
<name>A0A430Q5T0_SCHBO</name>
<dbReference type="SUPFAM" id="SSF53756">
    <property type="entry name" value="UDP-Glycosyltransferase/glycogen phosphorylase"/>
    <property type="match status" value="1"/>
</dbReference>
<keyword evidence="6 12" id="KW-0812">Transmembrane</keyword>
<evidence type="ECO:0000313" key="16">
    <source>
        <dbReference type="Proteomes" id="UP000290809"/>
    </source>
</evidence>
<keyword evidence="7" id="KW-0735">Signal-anchor</keyword>